<proteinExistence type="inferred from homology"/>
<organism evidence="4 5">
    <name type="scientific">Andreesenia angusta</name>
    <dbReference type="NCBI Taxonomy" id="39480"/>
    <lineage>
        <taxon>Bacteria</taxon>
        <taxon>Bacillati</taxon>
        <taxon>Bacillota</taxon>
        <taxon>Tissierellia</taxon>
        <taxon>Tissierellales</taxon>
        <taxon>Gottschalkiaceae</taxon>
        <taxon>Andreesenia</taxon>
    </lineage>
</organism>
<feature type="domain" description="PurM-like C-terminal" evidence="3">
    <location>
        <begin position="152"/>
        <end position="303"/>
    </location>
</feature>
<dbReference type="STRING" id="39480.EUAN_18580"/>
<dbReference type="Proteomes" id="UP000180254">
    <property type="component" value="Unassembled WGS sequence"/>
</dbReference>
<dbReference type="EMBL" id="MKIE01000007">
    <property type="protein sequence ID" value="OHW61850.1"/>
    <property type="molecule type" value="Genomic_DNA"/>
</dbReference>
<dbReference type="InterPro" id="IPR016188">
    <property type="entry name" value="PurM-like_N"/>
</dbReference>
<feature type="domain" description="PurM-like N-terminal" evidence="2">
    <location>
        <begin position="33"/>
        <end position="138"/>
    </location>
</feature>
<dbReference type="InterPro" id="IPR010918">
    <property type="entry name" value="PurM-like_C_dom"/>
</dbReference>
<keyword evidence="5" id="KW-1185">Reference proteome</keyword>
<dbReference type="CDD" id="cd06061">
    <property type="entry name" value="PurM-like1"/>
    <property type="match status" value="1"/>
</dbReference>
<comment type="caution">
    <text evidence="4">The sequence shown here is derived from an EMBL/GenBank/DDBJ whole genome shotgun (WGS) entry which is preliminary data.</text>
</comment>
<dbReference type="PIRSF" id="PIRSF005644">
    <property type="entry name" value="Hdrgns_mtr_HypE"/>
    <property type="match status" value="1"/>
</dbReference>
<dbReference type="InterPro" id="IPR036921">
    <property type="entry name" value="PurM-like_N_sf"/>
</dbReference>
<evidence type="ECO:0000313" key="5">
    <source>
        <dbReference type="Proteomes" id="UP000180254"/>
    </source>
</evidence>
<evidence type="ECO:0000313" key="4">
    <source>
        <dbReference type="EMBL" id="OHW61850.1"/>
    </source>
</evidence>
<comment type="similarity">
    <text evidence="1">Belongs to the HypE family.</text>
</comment>
<dbReference type="InterPro" id="IPR036676">
    <property type="entry name" value="PurM-like_C_sf"/>
</dbReference>
<dbReference type="PANTHER" id="PTHR30303:SF4">
    <property type="entry name" value="HYDROGENASE EXPRESSION_FORMATION PROTEIN HYPE"/>
    <property type="match status" value="1"/>
</dbReference>
<dbReference type="SUPFAM" id="SSF56042">
    <property type="entry name" value="PurM C-terminal domain-like"/>
    <property type="match status" value="1"/>
</dbReference>
<accession>A0A1S1V646</accession>
<gene>
    <name evidence="4" type="primary">hypE</name>
    <name evidence="4" type="ORF">EUAN_18580</name>
</gene>
<sequence length="327" mass="35067">MEIGKIPNELLEEIVIRNLHNKREDVLVHAGIGKDCAVIDFGEYGCVLSSDPITGASNNIGSLAIHISCNDIAASGAEPIGVMMTMLLPPSTTEADIENIMEDAGKASKELNVEIVGGHTEITDAVNKIVLITTVVGKQKKSEVLKNSEIVPGDLVAMTKYAGIEGTAIIASDLESKLAGVVSKEHIEEGKAMTKDLSVLKEGLLGGRMGAKYMHDITEGGILGAIWETAVSNDVGVRIFEERIPIKDSTKAIAKAVNIDPLRLISSGSMIVVMEKGDMERYEEKLQSEGIELSVIGEVVDSRITIESDGVEREIESPKSDEIYKVI</sequence>
<dbReference type="InterPro" id="IPR011854">
    <property type="entry name" value="HypE"/>
</dbReference>
<evidence type="ECO:0000259" key="3">
    <source>
        <dbReference type="Pfam" id="PF02769"/>
    </source>
</evidence>
<dbReference type="Gene3D" id="3.30.1330.10">
    <property type="entry name" value="PurM-like, N-terminal domain"/>
    <property type="match status" value="1"/>
</dbReference>
<reference evidence="4 5" key="1">
    <citation type="submission" date="2016-09" db="EMBL/GenBank/DDBJ databases">
        <title>Genome sequence of Eubacterium angustum.</title>
        <authorList>
            <person name="Poehlein A."/>
            <person name="Daniel R."/>
        </authorList>
    </citation>
    <scope>NUCLEOTIDE SEQUENCE [LARGE SCALE GENOMIC DNA]</scope>
    <source>
        <strain evidence="4 5">DSM 1989</strain>
    </source>
</reference>
<dbReference type="Pfam" id="PF02769">
    <property type="entry name" value="AIRS_C"/>
    <property type="match status" value="1"/>
</dbReference>
<dbReference type="SUPFAM" id="SSF55326">
    <property type="entry name" value="PurM N-terminal domain-like"/>
    <property type="match status" value="1"/>
</dbReference>
<name>A0A1S1V646_9FIRM</name>
<dbReference type="AlphaFoldDB" id="A0A1S1V646"/>
<evidence type="ECO:0000259" key="2">
    <source>
        <dbReference type="Pfam" id="PF00586"/>
    </source>
</evidence>
<dbReference type="OrthoDB" id="153904at2"/>
<dbReference type="Gene3D" id="3.90.650.10">
    <property type="entry name" value="PurM-like C-terminal domain"/>
    <property type="match status" value="1"/>
</dbReference>
<dbReference type="PANTHER" id="PTHR30303">
    <property type="entry name" value="HYDROGENASE ISOENZYMES FORMATION PROTEIN HYPE"/>
    <property type="match status" value="1"/>
</dbReference>
<dbReference type="GO" id="GO:0051604">
    <property type="term" value="P:protein maturation"/>
    <property type="evidence" value="ECO:0007669"/>
    <property type="project" value="TreeGrafter"/>
</dbReference>
<dbReference type="Pfam" id="PF00586">
    <property type="entry name" value="AIRS"/>
    <property type="match status" value="1"/>
</dbReference>
<evidence type="ECO:0000256" key="1">
    <source>
        <dbReference type="ARBA" id="ARBA00006243"/>
    </source>
</evidence>
<dbReference type="RefSeq" id="WP_071063890.1">
    <property type="nucleotide sequence ID" value="NZ_MKIE01000007.1"/>
</dbReference>
<protein>
    <submittedName>
        <fullName evidence="4">Hydrogenase isoenzymes formation protein HypE</fullName>
    </submittedName>
</protein>